<dbReference type="InterPro" id="IPR023614">
    <property type="entry name" value="Porin_dom_sf"/>
</dbReference>
<dbReference type="Gene3D" id="2.40.160.10">
    <property type="entry name" value="Porin"/>
    <property type="match status" value="1"/>
</dbReference>
<sequence length="394" mass="44750">MFGKKPYFLPACLVLSSLLAMPPAVLADPVTELDFRYRVEFVDQDGVDKEALASTARLQLGLRSAEWQGFDAGVMFHGNRVIGERRYNDTVAPEPRPVVADPADTGISQAWVRYRQGDELEARLGRQRLIDGNARFLGNVGFRQLEQTFDALHVNWRPSDDWDLSLTHLDRAHRIFGTNHPNRLMAEAELDSWLAVVNRHWGDTRLGFYAHRFKFEDRPASHENLGIRLNGPLPGTDAGFHYRLEYARQDGIGDAGPQETQDYWRLELEQRLDGWRWFLGHERLGGDGEQAFQTPFATLHAHNGWADQFLTTPDVGLQDTWLGIGGQAGDWRLLARWHDFRADATSIDLGSELNLLAARPLTGPWQTEIKFAWHNGGDNRPDVSKLWWTLSAGF</sequence>
<evidence type="ECO:0000313" key="3">
    <source>
        <dbReference type="EMBL" id="MEA5446366.1"/>
    </source>
</evidence>
<keyword evidence="1" id="KW-0732">Signal</keyword>
<feature type="chain" id="PRO_5043016984" evidence="1">
    <location>
        <begin position="28"/>
        <end position="394"/>
    </location>
</feature>
<reference evidence="3 4" key="1">
    <citation type="submission" date="2023-12" db="EMBL/GenBank/DDBJ databases">
        <title>Whole-genome sequencing of halo(alkali)philic microorganisms from hypersaline lakes.</title>
        <authorList>
            <person name="Sorokin D.Y."/>
            <person name="Merkel A.Y."/>
            <person name="Messina E."/>
            <person name="Yakimov M."/>
        </authorList>
    </citation>
    <scope>NUCLEOTIDE SEQUENCE [LARGE SCALE GENOMIC DNA]</scope>
    <source>
        <strain evidence="3 4">AB-CW1</strain>
    </source>
</reference>
<name>A0AAP6MNB0_9GAMM</name>
<evidence type="ECO:0000313" key="4">
    <source>
        <dbReference type="Proteomes" id="UP001302316"/>
    </source>
</evidence>
<dbReference type="InterPro" id="IPR025388">
    <property type="entry name" value="Alginate_export_dom"/>
</dbReference>
<dbReference type="AlphaFoldDB" id="A0AAP6MNB0"/>
<comment type="caution">
    <text evidence="3">The sequence shown here is derived from an EMBL/GenBank/DDBJ whole genome shotgun (WGS) entry which is preliminary data.</text>
</comment>
<feature type="domain" description="Alginate export" evidence="2">
    <location>
        <begin position="34"/>
        <end position="251"/>
    </location>
</feature>
<keyword evidence="4" id="KW-1185">Reference proteome</keyword>
<proteinExistence type="predicted"/>
<feature type="signal peptide" evidence="1">
    <location>
        <begin position="1"/>
        <end position="27"/>
    </location>
</feature>
<protein>
    <submittedName>
        <fullName evidence="3">Alginate export family protein</fullName>
    </submittedName>
</protein>
<dbReference type="EMBL" id="JAYGII010000029">
    <property type="protein sequence ID" value="MEA5446366.1"/>
    <property type="molecule type" value="Genomic_DNA"/>
</dbReference>
<dbReference type="Proteomes" id="UP001302316">
    <property type="component" value="Unassembled WGS sequence"/>
</dbReference>
<dbReference type="RefSeq" id="WP_346052555.1">
    <property type="nucleotide sequence ID" value="NZ_JAYGII010000029.1"/>
</dbReference>
<gene>
    <name evidence="3" type="ORF">VCB98_11100</name>
</gene>
<evidence type="ECO:0000256" key="1">
    <source>
        <dbReference type="SAM" id="SignalP"/>
    </source>
</evidence>
<dbReference type="Pfam" id="PF13372">
    <property type="entry name" value="Alginate_exp"/>
    <property type="match status" value="1"/>
</dbReference>
<organism evidence="3 4">
    <name type="scientific">Natronospira elongata</name>
    <dbReference type="NCBI Taxonomy" id="3110268"/>
    <lineage>
        <taxon>Bacteria</taxon>
        <taxon>Pseudomonadati</taxon>
        <taxon>Pseudomonadota</taxon>
        <taxon>Gammaproteobacteria</taxon>
        <taxon>Natronospirales</taxon>
        <taxon>Natronospiraceae</taxon>
        <taxon>Natronospira</taxon>
    </lineage>
</organism>
<accession>A0AAP6MNB0</accession>
<evidence type="ECO:0000259" key="2">
    <source>
        <dbReference type="Pfam" id="PF13372"/>
    </source>
</evidence>